<reference evidence="1" key="1">
    <citation type="journal article" date="2021" name="PeerJ">
        <title>Extensive microbial diversity within the chicken gut microbiome revealed by metagenomics and culture.</title>
        <authorList>
            <person name="Gilroy R."/>
            <person name="Ravi A."/>
            <person name="Getino M."/>
            <person name="Pursley I."/>
            <person name="Horton D.L."/>
            <person name="Alikhan N.F."/>
            <person name="Baker D."/>
            <person name="Gharbi K."/>
            <person name="Hall N."/>
            <person name="Watson M."/>
            <person name="Adriaenssens E.M."/>
            <person name="Foster-Nyarko E."/>
            <person name="Jarju S."/>
            <person name="Secka A."/>
            <person name="Antonio M."/>
            <person name="Oren A."/>
            <person name="Chaudhuri R.R."/>
            <person name="La Ragione R."/>
            <person name="Hildebrand F."/>
            <person name="Pallen M.J."/>
        </authorList>
    </citation>
    <scope>NUCLEOTIDE SEQUENCE</scope>
    <source>
        <strain evidence="1">USAMLcec2-132</strain>
    </source>
</reference>
<dbReference type="EMBL" id="DWWS01000051">
    <property type="protein sequence ID" value="HJC24955.1"/>
    <property type="molecule type" value="Genomic_DNA"/>
</dbReference>
<reference evidence="1" key="2">
    <citation type="submission" date="2021-04" db="EMBL/GenBank/DDBJ databases">
        <authorList>
            <person name="Gilroy R."/>
        </authorList>
    </citation>
    <scope>NUCLEOTIDE SEQUENCE</scope>
    <source>
        <strain evidence="1">USAMLcec2-132</strain>
    </source>
</reference>
<dbReference type="InterPro" id="IPR025466">
    <property type="entry name" value="DUF4317"/>
</dbReference>
<name>A0A9D2NJA2_9FIRM</name>
<gene>
    <name evidence="1" type="ORF">H9761_14835</name>
</gene>
<feature type="non-terminal residue" evidence="1">
    <location>
        <position position="81"/>
    </location>
</feature>
<protein>
    <submittedName>
        <fullName evidence="1">DUF4317 domain-containing protein</fullName>
    </submittedName>
</protein>
<accession>A0A9D2NJA2</accession>
<evidence type="ECO:0000313" key="1">
    <source>
        <dbReference type="EMBL" id="HJC24955.1"/>
    </source>
</evidence>
<organism evidence="1 2">
    <name type="scientific">Candidatus Eisenbergiella merdavium</name>
    <dbReference type="NCBI Taxonomy" id="2838551"/>
    <lineage>
        <taxon>Bacteria</taxon>
        <taxon>Bacillati</taxon>
        <taxon>Bacillota</taxon>
        <taxon>Clostridia</taxon>
        <taxon>Lachnospirales</taxon>
        <taxon>Lachnospiraceae</taxon>
        <taxon>Eisenbergiella</taxon>
    </lineage>
</organism>
<comment type="caution">
    <text evidence="1">The sequence shown here is derived from an EMBL/GenBank/DDBJ whole genome shotgun (WGS) entry which is preliminary data.</text>
</comment>
<evidence type="ECO:0000313" key="2">
    <source>
        <dbReference type="Proteomes" id="UP000823891"/>
    </source>
</evidence>
<dbReference type="Pfam" id="PF14199">
    <property type="entry name" value="DUF4317"/>
    <property type="match status" value="1"/>
</dbReference>
<dbReference type="AlphaFoldDB" id="A0A9D2NJA2"/>
<dbReference type="Proteomes" id="UP000823891">
    <property type="component" value="Unassembled WGS sequence"/>
</dbReference>
<sequence>MNKKEIAEIRKQFCAERCTIHRICTCYVDGEKNIRTTMKEAFLSLPEEETFKYFNIFKQTLSGTLGKNLLNLEFPLDAENP</sequence>
<proteinExistence type="predicted"/>